<evidence type="ECO:0000313" key="2">
    <source>
        <dbReference type="Proteomes" id="UP001152803"/>
    </source>
</evidence>
<sequence length="79" mass="8553">MNPQQERMAPVGTDKELSDLLDFSAGVRAGGARGLAWFPGVSQARLAPVAACLRVPSCGRTRLTCWRSARIAFLPRQPD</sequence>
<keyword evidence="2" id="KW-1185">Reference proteome</keyword>
<evidence type="ECO:0000313" key="1">
    <source>
        <dbReference type="EMBL" id="KAJ8274098.1"/>
    </source>
</evidence>
<accession>A0A9Q1DKC6</accession>
<dbReference type="EMBL" id="JAFJMO010000006">
    <property type="protein sequence ID" value="KAJ8274098.1"/>
    <property type="molecule type" value="Genomic_DNA"/>
</dbReference>
<dbReference type="Proteomes" id="UP001152803">
    <property type="component" value="Unassembled WGS sequence"/>
</dbReference>
<gene>
    <name evidence="1" type="ORF">COCON_G00087230</name>
</gene>
<protein>
    <submittedName>
        <fullName evidence="1">Uncharacterized protein</fullName>
    </submittedName>
</protein>
<dbReference type="OrthoDB" id="10034090at2759"/>
<organism evidence="1 2">
    <name type="scientific">Conger conger</name>
    <name type="common">Conger eel</name>
    <name type="synonym">Muraena conger</name>
    <dbReference type="NCBI Taxonomy" id="82655"/>
    <lineage>
        <taxon>Eukaryota</taxon>
        <taxon>Metazoa</taxon>
        <taxon>Chordata</taxon>
        <taxon>Craniata</taxon>
        <taxon>Vertebrata</taxon>
        <taxon>Euteleostomi</taxon>
        <taxon>Actinopterygii</taxon>
        <taxon>Neopterygii</taxon>
        <taxon>Teleostei</taxon>
        <taxon>Anguilliformes</taxon>
        <taxon>Congridae</taxon>
        <taxon>Conger</taxon>
    </lineage>
</organism>
<proteinExistence type="predicted"/>
<reference evidence="1" key="1">
    <citation type="journal article" date="2023" name="Science">
        <title>Genome structures resolve the early diversification of teleost fishes.</title>
        <authorList>
            <person name="Parey E."/>
            <person name="Louis A."/>
            <person name="Montfort J."/>
            <person name="Bouchez O."/>
            <person name="Roques C."/>
            <person name="Iampietro C."/>
            <person name="Lluch J."/>
            <person name="Castinel A."/>
            <person name="Donnadieu C."/>
            <person name="Desvignes T."/>
            <person name="Floi Bucao C."/>
            <person name="Jouanno E."/>
            <person name="Wen M."/>
            <person name="Mejri S."/>
            <person name="Dirks R."/>
            <person name="Jansen H."/>
            <person name="Henkel C."/>
            <person name="Chen W.J."/>
            <person name="Zahm M."/>
            <person name="Cabau C."/>
            <person name="Klopp C."/>
            <person name="Thompson A.W."/>
            <person name="Robinson-Rechavi M."/>
            <person name="Braasch I."/>
            <person name="Lecointre G."/>
            <person name="Bobe J."/>
            <person name="Postlethwait J.H."/>
            <person name="Berthelot C."/>
            <person name="Roest Crollius H."/>
            <person name="Guiguen Y."/>
        </authorList>
    </citation>
    <scope>NUCLEOTIDE SEQUENCE</scope>
    <source>
        <strain evidence="1">Concon-B</strain>
    </source>
</reference>
<comment type="caution">
    <text evidence="1">The sequence shown here is derived from an EMBL/GenBank/DDBJ whole genome shotgun (WGS) entry which is preliminary data.</text>
</comment>
<name>A0A9Q1DKC6_CONCO</name>
<dbReference type="AlphaFoldDB" id="A0A9Q1DKC6"/>